<keyword evidence="1" id="KW-0645">Protease</keyword>
<gene>
    <name evidence="3" type="ORF">Pfra01_000616300</name>
</gene>
<dbReference type="PANTHER" id="PTHR42648">
    <property type="entry name" value="TRANSPOSASE, PUTATIVE-RELATED"/>
    <property type="match status" value="1"/>
</dbReference>
<dbReference type="GO" id="GO:0003676">
    <property type="term" value="F:nucleic acid binding"/>
    <property type="evidence" value="ECO:0007669"/>
    <property type="project" value="InterPro"/>
</dbReference>
<dbReference type="AlphaFoldDB" id="A0A9W6UBG2"/>
<dbReference type="Pfam" id="PF13976">
    <property type="entry name" value="gag_pre-integrs"/>
    <property type="match status" value="1"/>
</dbReference>
<dbReference type="Proteomes" id="UP001165121">
    <property type="component" value="Unassembled WGS sequence"/>
</dbReference>
<dbReference type="InterPro" id="IPR001584">
    <property type="entry name" value="Integrase_cat-core"/>
</dbReference>
<name>A0A9W6UBG2_9STRA</name>
<evidence type="ECO:0000313" key="4">
    <source>
        <dbReference type="Proteomes" id="UP001165121"/>
    </source>
</evidence>
<dbReference type="GO" id="GO:0015074">
    <property type="term" value="P:DNA integration"/>
    <property type="evidence" value="ECO:0007669"/>
    <property type="project" value="InterPro"/>
</dbReference>
<dbReference type="InterPro" id="IPR025724">
    <property type="entry name" value="GAG-pre-integrase_dom"/>
</dbReference>
<reference evidence="3" key="1">
    <citation type="submission" date="2023-04" db="EMBL/GenBank/DDBJ databases">
        <title>Phytophthora fragariaefolia NBRC 109709.</title>
        <authorList>
            <person name="Ichikawa N."/>
            <person name="Sato H."/>
            <person name="Tonouchi N."/>
        </authorList>
    </citation>
    <scope>NUCLEOTIDE SEQUENCE</scope>
    <source>
        <strain evidence="3">NBRC 109709</strain>
    </source>
</reference>
<dbReference type="PANTHER" id="PTHR42648:SF28">
    <property type="entry name" value="TRANSPOSON-ENCODED PROTEIN WITH RIBONUCLEASE H-LIKE AND RETROVIRUS ZINC FINGER-LIKE DOMAINS"/>
    <property type="match status" value="1"/>
</dbReference>
<dbReference type="GO" id="GO:0006508">
    <property type="term" value="P:proteolysis"/>
    <property type="evidence" value="ECO:0007669"/>
    <property type="project" value="UniProtKB-KW"/>
</dbReference>
<dbReference type="InterPro" id="IPR036397">
    <property type="entry name" value="RNaseH_sf"/>
</dbReference>
<dbReference type="OrthoDB" id="430476at2759"/>
<organism evidence="3 4">
    <name type="scientific">Phytophthora fragariaefolia</name>
    <dbReference type="NCBI Taxonomy" id="1490495"/>
    <lineage>
        <taxon>Eukaryota</taxon>
        <taxon>Sar</taxon>
        <taxon>Stramenopiles</taxon>
        <taxon>Oomycota</taxon>
        <taxon>Peronosporomycetes</taxon>
        <taxon>Peronosporales</taxon>
        <taxon>Peronosporaceae</taxon>
        <taxon>Phytophthora</taxon>
    </lineage>
</organism>
<dbReference type="SUPFAM" id="SSF53098">
    <property type="entry name" value="Ribonuclease H-like"/>
    <property type="match status" value="1"/>
</dbReference>
<dbReference type="EMBL" id="BSXT01000516">
    <property type="protein sequence ID" value="GMF29107.1"/>
    <property type="molecule type" value="Genomic_DNA"/>
</dbReference>
<dbReference type="PROSITE" id="PS50994">
    <property type="entry name" value="INTEGRASE"/>
    <property type="match status" value="1"/>
</dbReference>
<dbReference type="InterPro" id="IPR012337">
    <property type="entry name" value="RNaseH-like_sf"/>
</dbReference>
<dbReference type="Pfam" id="PF22936">
    <property type="entry name" value="Pol_BBD"/>
    <property type="match status" value="1"/>
</dbReference>
<comment type="caution">
    <text evidence="3">The sequence shown here is derived from an EMBL/GenBank/DDBJ whole genome shotgun (WGS) entry which is preliminary data.</text>
</comment>
<protein>
    <submittedName>
        <fullName evidence="3">Unnamed protein product</fullName>
    </submittedName>
</protein>
<feature type="domain" description="Integrase catalytic" evidence="2">
    <location>
        <begin position="210"/>
        <end position="371"/>
    </location>
</feature>
<dbReference type="GO" id="GO:0008233">
    <property type="term" value="F:peptidase activity"/>
    <property type="evidence" value="ECO:0007669"/>
    <property type="project" value="UniProtKB-KW"/>
</dbReference>
<evidence type="ECO:0000313" key="3">
    <source>
        <dbReference type="EMBL" id="GMF29107.1"/>
    </source>
</evidence>
<sequence length="371" mass="42787">MMMKREIAEMAHDNWYLDSGASSHITNQIKDYAEFTPLNAGIRVGGNHYLSVEGIGTVKKELRTRHDRRTITLRGVRYSPELQCSLYSLRRQLNHSVPLCERVKVHIDESEYADVVLQSGTAKAHVDETKLYCLELESPRESAMVALSALPTQVSNLDLCHMRLGHLGKNALNALSSFDQWPLTHKNLRISENCNCETCVRGKLTRHSFKSRHPTSREYLVGEKVHVDPWGPYTQPSFGGKRYFVVFVDDASRFVTVYLLEHSSEVYEKFEAYYERVKTQLHVRMKGLRSDNPKEFQHLQNTCESKYGMEFGRSVKHTPEQNGAAERMIRTITEKMRCMLLHFDLPEPMWGEAALTATYIHKKSQYFAEFC</sequence>
<evidence type="ECO:0000256" key="1">
    <source>
        <dbReference type="ARBA" id="ARBA00022670"/>
    </source>
</evidence>
<accession>A0A9W6UBG2</accession>
<dbReference type="InterPro" id="IPR054722">
    <property type="entry name" value="PolX-like_BBD"/>
</dbReference>
<proteinExistence type="predicted"/>
<keyword evidence="4" id="KW-1185">Reference proteome</keyword>
<dbReference type="InterPro" id="IPR039537">
    <property type="entry name" value="Retrotran_Ty1/copia-like"/>
</dbReference>
<keyword evidence="1" id="KW-0378">Hydrolase</keyword>
<evidence type="ECO:0000259" key="2">
    <source>
        <dbReference type="PROSITE" id="PS50994"/>
    </source>
</evidence>
<dbReference type="Gene3D" id="3.30.420.10">
    <property type="entry name" value="Ribonuclease H-like superfamily/Ribonuclease H"/>
    <property type="match status" value="1"/>
</dbReference>